<dbReference type="Proteomes" id="UP000887013">
    <property type="component" value="Unassembled WGS sequence"/>
</dbReference>
<protein>
    <submittedName>
        <fullName evidence="1">DUF5641 domain-containing protein</fullName>
    </submittedName>
</protein>
<organism evidence="1 2">
    <name type="scientific">Nephila pilipes</name>
    <name type="common">Giant wood spider</name>
    <name type="synonym">Nephila maculata</name>
    <dbReference type="NCBI Taxonomy" id="299642"/>
    <lineage>
        <taxon>Eukaryota</taxon>
        <taxon>Metazoa</taxon>
        <taxon>Ecdysozoa</taxon>
        <taxon>Arthropoda</taxon>
        <taxon>Chelicerata</taxon>
        <taxon>Arachnida</taxon>
        <taxon>Araneae</taxon>
        <taxon>Araneomorphae</taxon>
        <taxon>Entelegynae</taxon>
        <taxon>Araneoidea</taxon>
        <taxon>Nephilidae</taxon>
        <taxon>Nephila</taxon>
    </lineage>
</organism>
<keyword evidence="2" id="KW-1185">Reference proteome</keyword>
<name>A0A8X6QW75_NEPPI</name>
<sequence>MRKTCCIRTASFTFCKLDSSILLGGKKKYGLVIVYRTLIVYTAEDCRFLHIHFIVKMSGKSLSIHVTYGNQTFICSSAKKDFLNKVSEKYNINKDEIEIYEIEKKMKKRISVEDLKDFMKVEIRKKPHAVNRSNGQSYSSVASTSKAPSEAILAQKLLDNGSFTGLERAFLLQCLKNHFNPLKRKIVTEAGTPDIRPEMKNRKVQVDAGNLISRRTTYTQTDELINYQPPLNNTTFSNEIIAQSKKLAASDKIDSAVATDLMAKSFDKRRNFILVERPVVSFVKEKYPLLFNCTEVRNELDRIFYNGKCQEFISNIEKYAPHVLSMARDDDPLLETTKKKMELYPTNIQKKYAQEVGAILMISSLMHEDRIYLKLLDNTIPSSHFPYIESSAKLDDIFFDQHLFRVYAEGQYLCEASDLKEALLCLIASYFIFNIKYNDFSFGTLVVFEKLFLEANDTDENDIDIAVLQIIRSIQLKQQARS</sequence>
<gene>
    <name evidence="1" type="primary">AVEN_32713_1</name>
    <name evidence="1" type="ORF">NPIL_562881</name>
</gene>
<accession>A0A8X6QW75</accession>
<proteinExistence type="predicted"/>
<dbReference type="EMBL" id="BMAW01083370">
    <property type="protein sequence ID" value="GFU33703.1"/>
    <property type="molecule type" value="Genomic_DNA"/>
</dbReference>
<evidence type="ECO:0000313" key="1">
    <source>
        <dbReference type="EMBL" id="GFU33703.1"/>
    </source>
</evidence>
<dbReference type="AlphaFoldDB" id="A0A8X6QW75"/>
<evidence type="ECO:0000313" key="2">
    <source>
        <dbReference type="Proteomes" id="UP000887013"/>
    </source>
</evidence>
<comment type="caution">
    <text evidence="1">The sequence shown here is derived from an EMBL/GenBank/DDBJ whole genome shotgun (WGS) entry which is preliminary data.</text>
</comment>
<dbReference type="OrthoDB" id="6431769at2759"/>
<reference evidence="1" key="1">
    <citation type="submission" date="2020-08" db="EMBL/GenBank/DDBJ databases">
        <title>Multicomponent nature underlies the extraordinary mechanical properties of spider dragline silk.</title>
        <authorList>
            <person name="Kono N."/>
            <person name="Nakamura H."/>
            <person name="Mori M."/>
            <person name="Yoshida Y."/>
            <person name="Ohtoshi R."/>
            <person name="Malay A.D."/>
            <person name="Moran D.A.P."/>
            <person name="Tomita M."/>
            <person name="Numata K."/>
            <person name="Arakawa K."/>
        </authorList>
    </citation>
    <scope>NUCLEOTIDE SEQUENCE</scope>
</reference>